<keyword evidence="3" id="KW-0804">Transcription</keyword>
<dbReference type="Pfam" id="PF12833">
    <property type="entry name" value="HTH_18"/>
    <property type="match status" value="1"/>
</dbReference>
<dbReference type="GO" id="GO:0043565">
    <property type="term" value="F:sequence-specific DNA binding"/>
    <property type="evidence" value="ECO:0007669"/>
    <property type="project" value="InterPro"/>
</dbReference>
<dbReference type="EMBL" id="SOBT01000010">
    <property type="protein sequence ID" value="TDU26384.1"/>
    <property type="molecule type" value="Genomic_DNA"/>
</dbReference>
<dbReference type="RefSeq" id="WP_133882604.1">
    <property type="nucleotide sequence ID" value="NZ_MWIN01000019.1"/>
</dbReference>
<protein>
    <submittedName>
        <fullName evidence="5">AraC family transcriptional regulator</fullName>
    </submittedName>
</protein>
<evidence type="ECO:0000256" key="1">
    <source>
        <dbReference type="ARBA" id="ARBA00023015"/>
    </source>
</evidence>
<sequence>MMIYQTANVPESAQFGYWHDVICRHFVPADSRLERSDAFPATFSTNALGSYQISRLAAPRHLWTRTTENVRKAPHDEFLLSLKLSGSTCLGQGGREVVQQAGELALYDTGRPFSYLLDSDIVLLKIPRHEMEMRLPQAGRFAAAAFGHRSSVGKLASRLVRESLDLDVASSTAAAERMGDCLVDAVSAAIEYELAGEFAIQRSEKRLLDTVKAYVLSHLGNRALDTARVAGRHGISIRTLNRLFAAEGTTPMRWIWSQRLAACHTALSQHGEHRITDIAYDYGFADPSHFSRAFKAAYGLRPVDIAKKRP</sequence>
<comment type="caution">
    <text evidence="5">The sequence shown here is derived from an EMBL/GenBank/DDBJ whole genome shotgun (WGS) entry which is preliminary data.</text>
</comment>
<dbReference type="GO" id="GO:0003700">
    <property type="term" value="F:DNA-binding transcription factor activity"/>
    <property type="evidence" value="ECO:0007669"/>
    <property type="project" value="InterPro"/>
</dbReference>
<gene>
    <name evidence="5" type="ORF">DFR24_3407</name>
</gene>
<feature type="domain" description="HTH araC/xylS-type" evidence="4">
    <location>
        <begin position="209"/>
        <end position="308"/>
    </location>
</feature>
<dbReference type="SMART" id="SM00342">
    <property type="entry name" value="HTH_ARAC"/>
    <property type="match status" value="1"/>
</dbReference>
<dbReference type="PRINTS" id="PR00032">
    <property type="entry name" value="HTHARAC"/>
</dbReference>
<dbReference type="PROSITE" id="PS01124">
    <property type="entry name" value="HTH_ARAC_FAMILY_2"/>
    <property type="match status" value="1"/>
</dbReference>
<keyword evidence="2" id="KW-0238">DNA-binding</keyword>
<evidence type="ECO:0000259" key="4">
    <source>
        <dbReference type="PROSITE" id="PS01124"/>
    </source>
</evidence>
<dbReference type="InterPro" id="IPR050204">
    <property type="entry name" value="AraC_XylS_family_regulators"/>
</dbReference>
<dbReference type="SUPFAM" id="SSF46689">
    <property type="entry name" value="Homeodomain-like"/>
    <property type="match status" value="1"/>
</dbReference>
<keyword evidence="1" id="KW-0805">Transcription regulation</keyword>
<dbReference type="AlphaFoldDB" id="A0A4S3K238"/>
<organism evidence="5 6">
    <name type="scientific">Panacagrimonas perspica</name>
    <dbReference type="NCBI Taxonomy" id="381431"/>
    <lineage>
        <taxon>Bacteria</taxon>
        <taxon>Pseudomonadati</taxon>
        <taxon>Pseudomonadota</taxon>
        <taxon>Gammaproteobacteria</taxon>
        <taxon>Nevskiales</taxon>
        <taxon>Nevskiaceae</taxon>
        <taxon>Panacagrimonas</taxon>
    </lineage>
</organism>
<evidence type="ECO:0000256" key="2">
    <source>
        <dbReference type="ARBA" id="ARBA00023125"/>
    </source>
</evidence>
<proteinExistence type="predicted"/>
<evidence type="ECO:0000313" key="5">
    <source>
        <dbReference type="EMBL" id="TDU26384.1"/>
    </source>
</evidence>
<dbReference type="OrthoDB" id="5818519at2"/>
<accession>A0A4S3K238</accession>
<dbReference type="PANTHER" id="PTHR46796:SF6">
    <property type="entry name" value="ARAC SUBFAMILY"/>
    <property type="match status" value="1"/>
</dbReference>
<dbReference type="Gene3D" id="1.10.10.60">
    <property type="entry name" value="Homeodomain-like"/>
    <property type="match status" value="1"/>
</dbReference>
<dbReference type="Pfam" id="PF14525">
    <property type="entry name" value="AraC_binding_2"/>
    <property type="match status" value="1"/>
</dbReference>
<dbReference type="InterPro" id="IPR020449">
    <property type="entry name" value="Tscrpt_reg_AraC-type_HTH"/>
</dbReference>
<dbReference type="InterPro" id="IPR018060">
    <property type="entry name" value="HTH_AraC"/>
</dbReference>
<dbReference type="PANTHER" id="PTHR46796">
    <property type="entry name" value="HTH-TYPE TRANSCRIPTIONAL ACTIVATOR RHAS-RELATED"/>
    <property type="match status" value="1"/>
</dbReference>
<evidence type="ECO:0000256" key="3">
    <source>
        <dbReference type="ARBA" id="ARBA00023163"/>
    </source>
</evidence>
<evidence type="ECO:0000313" key="6">
    <source>
        <dbReference type="Proteomes" id="UP000295341"/>
    </source>
</evidence>
<keyword evidence="6" id="KW-1185">Reference proteome</keyword>
<reference evidence="5 6" key="1">
    <citation type="submission" date="2019-03" db="EMBL/GenBank/DDBJ databases">
        <title>Genomic Encyclopedia of Type Strains, Phase IV (KMG-IV): sequencing the most valuable type-strain genomes for metagenomic binning, comparative biology and taxonomic classification.</title>
        <authorList>
            <person name="Goeker M."/>
        </authorList>
    </citation>
    <scope>NUCLEOTIDE SEQUENCE [LARGE SCALE GENOMIC DNA]</scope>
    <source>
        <strain evidence="5 6">DSM 26377</strain>
    </source>
</reference>
<dbReference type="InterPro" id="IPR009057">
    <property type="entry name" value="Homeodomain-like_sf"/>
</dbReference>
<dbReference type="Proteomes" id="UP000295341">
    <property type="component" value="Unassembled WGS sequence"/>
</dbReference>
<dbReference type="InterPro" id="IPR035418">
    <property type="entry name" value="AraC-bd_2"/>
</dbReference>
<name>A0A4S3K238_9GAMM</name>